<dbReference type="EMBL" id="LMXI01000609">
    <property type="protein sequence ID" value="KRT57103.1"/>
    <property type="molecule type" value="Genomic_DNA"/>
</dbReference>
<dbReference type="PANTHER" id="PTHR22916:SF3">
    <property type="entry name" value="UDP-GLCNAC:BETAGAL BETA-1,3-N-ACETYLGLUCOSAMINYLTRANSFERASE-LIKE PROTEIN 1"/>
    <property type="match status" value="1"/>
</dbReference>
<reference evidence="4 5" key="1">
    <citation type="submission" date="2015-11" db="EMBL/GenBank/DDBJ databases">
        <title>The genome of Candidatus Endoriftia persephone in Ridgeia piscesae and population structure of the North Eastern Pacific vestimentiferan symbionts.</title>
        <authorList>
            <person name="Perez M."/>
            <person name="Juniper K.S."/>
        </authorList>
    </citation>
    <scope>NUCLEOTIDE SEQUENCE [LARGE SCALE GENOMIC DNA]</scope>
    <source>
        <strain evidence="3">Ind10</strain>
        <strain evidence="2">Ind11</strain>
    </source>
</reference>
<evidence type="ECO:0000313" key="3">
    <source>
        <dbReference type="EMBL" id="KRT57103.1"/>
    </source>
</evidence>
<dbReference type="Pfam" id="PF00535">
    <property type="entry name" value="Glycos_transf_2"/>
    <property type="match status" value="1"/>
</dbReference>
<keyword evidence="5" id="KW-1185">Reference proteome</keyword>
<organism evidence="3 4">
    <name type="scientific">endosymbiont of Ridgeia piscesae</name>
    <dbReference type="NCBI Taxonomy" id="54398"/>
    <lineage>
        <taxon>Bacteria</taxon>
        <taxon>Pseudomonadati</taxon>
        <taxon>Pseudomonadota</taxon>
        <taxon>Gammaproteobacteria</taxon>
        <taxon>sulfur-oxidizing symbionts</taxon>
    </lineage>
</organism>
<dbReference type="AlphaFoldDB" id="A0A0T5Z2W1"/>
<dbReference type="Proteomes" id="UP000051634">
    <property type="component" value="Unassembled WGS sequence"/>
</dbReference>
<dbReference type="InterPro" id="IPR001173">
    <property type="entry name" value="Glyco_trans_2-like"/>
</dbReference>
<keyword evidence="3" id="KW-0808">Transferase</keyword>
<protein>
    <submittedName>
        <fullName evidence="3">Glycosyltransferase involved in cell wall bisynthesis</fullName>
    </submittedName>
</protein>
<dbReference type="Proteomes" id="UP000051276">
    <property type="component" value="Unassembled WGS sequence"/>
</dbReference>
<proteinExistence type="predicted"/>
<feature type="domain" description="Glycosyltransferase 2-like" evidence="1">
    <location>
        <begin position="9"/>
        <end position="118"/>
    </location>
</feature>
<comment type="caution">
    <text evidence="3">The sequence shown here is derived from an EMBL/GenBank/DDBJ whole genome shotgun (WGS) entry which is preliminary data.</text>
</comment>
<dbReference type="EMBL" id="LDXT01000072">
    <property type="protein sequence ID" value="KRT55839.1"/>
    <property type="molecule type" value="Genomic_DNA"/>
</dbReference>
<dbReference type="SUPFAM" id="SSF53448">
    <property type="entry name" value="Nucleotide-diphospho-sugar transferases"/>
    <property type="match status" value="1"/>
</dbReference>
<evidence type="ECO:0000313" key="5">
    <source>
        <dbReference type="Proteomes" id="UP000051634"/>
    </source>
</evidence>
<dbReference type="InterPro" id="IPR029044">
    <property type="entry name" value="Nucleotide-diphossugar_trans"/>
</dbReference>
<evidence type="ECO:0000313" key="4">
    <source>
        <dbReference type="Proteomes" id="UP000051276"/>
    </source>
</evidence>
<dbReference type="CDD" id="cd04196">
    <property type="entry name" value="GT_2_like_d"/>
    <property type="match status" value="1"/>
</dbReference>
<name>A0A0T5Z2W1_9GAMM</name>
<accession>A0A0T5Z2W1</accession>
<dbReference type="Gene3D" id="3.90.550.10">
    <property type="entry name" value="Spore Coat Polysaccharide Biosynthesis Protein SpsA, Chain A"/>
    <property type="match status" value="1"/>
</dbReference>
<sequence length="326" mass="36998">MAASCDIAIVMAACNGEEYIRAQIESIQNQTIANWKLIIRDDESTDSTLAILSELANNDGRIKVIADKLGPQKSAQKNFSLLVNVVIGCECGYVFFSDQDDLWERDKLEKMMMYMHVVEADFPEAPIMIHSDLIVVDANNNELASSFLRFQGLRHENIFPLRVLLAQNFVTGCASLVNLSLLKIAAPFPNEMMMHDWWLALCAASTGKLLFVPERMVRYRQHGMNSIGAKGYWARLNPFATSIMFRWRRGKKNISGTINQARALSMRVDQELATGSVPLVYMDTIRAYARLMQLSPAARLGSLQKYRIQRQTLLTDLIFKLRVFFM</sequence>
<gene>
    <name evidence="2" type="ORF">Ga0074115_12535</name>
    <name evidence="3" type="ORF">Ga0076813_108519</name>
</gene>
<dbReference type="PANTHER" id="PTHR22916">
    <property type="entry name" value="GLYCOSYLTRANSFERASE"/>
    <property type="match status" value="1"/>
</dbReference>
<dbReference type="STRING" id="54398.Ga0074115_12535"/>
<evidence type="ECO:0000313" key="2">
    <source>
        <dbReference type="EMBL" id="KRT55839.1"/>
    </source>
</evidence>
<evidence type="ECO:0000259" key="1">
    <source>
        <dbReference type="Pfam" id="PF00535"/>
    </source>
</evidence>
<dbReference type="GO" id="GO:0016758">
    <property type="term" value="F:hexosyltransferase activity"/>
    <property type="evidence" value="ECO:0007669"/>
    <property type="project" value="UniProtKB-ARBA"/>
</dbReference>